<dbReference type="Proteomes" id="UP001157418">
    <property type="component" value="Unassembled WGS sequence"/>
</dbReference>
<dbReference type="Pfam" id="PF05623">
    <property type="entry name" value="DUF789"/>
    <property type="match status" value="1"/>
</dbReference>
<dbReference type="PANTHER" id="PTHR31343">
    <property type="entry name" value="T15D22.8"/>
    <property type="match status" value="1"/>
</dbReference>
<proteinExistence type="predicted"/>
<accession>A0AAU9N6B4</accession>
<reference evidence="1 2" key="1">
    <citation type="submission" date="2022-01" db="EMBL/GenBank/DDBJ databases">
        <authorList>
            <person name="Xiong W."/>
            <person name="Schranz E."/>
        </authorList>
    </citation>
    <scope>NUCLEOTIDE SEQUENCE [LARGE SCALE GENOMIC DNA]</scope>
</reference>
<gene>
    <name evidence="1" type="ORF">LVIROSA_LOCUS20692</name>
</gene>
<comment type="caution">
    <text evidence="1">The sequence shown here is derived from an EMBL/GenBank/DDBJ whole genome shotgun (WGS) entry which is preliminary data.</text>
</comment>
<dbReference type="EMBL" id="CAKMRJ010003334">
    <property type="protein sequence ID" value="CAH1434150.1"/>
    <property type="molecule type" value="Genomic_DNA"/>
</dbReference>
<evidence type="ECO:0000313" key="1">
    <source>
        <dbReference type="EMBL" id="CAH1434150.1"/>
    </source>
</evidence>
<protein>
    <submittedName>
        <fullName evidence="1">Uncharacterized protein</fullName>
    </submittedName>
</protein>
<organism evidence="1 2">
    <name type="scientific">Lactuca virosa</name>
    <dbReference type="NCBI Taxonomy" id="75947"/>
    <lineage>
        <taxon>Eukaryota</taxon>
        <taxon>Viridiplantae</taxon>
        <taxon>Streptophyta</taxon>
        <taxon>Embryophyta</taxon>
        <taxon>Tracheophyta</taxon>
        <taxon>Spermatophyta</taxon>
        <taxon>Magnoliopsida</taxon>
        <taxon>eudicotyledons</taxon>
        <taxon>Gunneridae</taxon>
        <taxon>Pentapetalae</taxon>
        <taxon>asterids</taxon>
        <taxon>campanulids</taxon>
        <taxon>Asterales</taxon>
        <taxon>Asteraceae</taxon>
        <taxon>Cichorioideae</taxon>
        <taxon>Cichorieae</taxon>
        <taxon>Lactucinae</taxon>
        <taxon>Lactuca</taxon>
    </lineage>
</organism>
<dbReference type="PANTHER" id="PTHR31343:SF42">
    <property type="entry name" value="T15D22.8"/>
    <property type="match status" value="1"/>
</dbReference>
<evidence type="ECO:0000313" key="2">
    <source>
        <dbReference type="Proteomes" id="UP001157418"/>
    </source>
</evidence>
<name>A0AAU9N6B4_9ASTR</name>
<dbReference type="InterPro" id="IPR008507">
    <property type="entry name" value="DUF789"/>
</dbReference>
<sequence length="429" mass="48610">MSSATHLRFSYFCIATLRCSNNTVDIFLTSHSHLVAAAYLHCDIPYLTLFRYIPALFHYPYHSKPSSCFHSPMTTRFHHGSFAVSRNDTGDRLCNDLNIHRHQNQAFQQHQLRRHNHHHQLHETAVAVADADNRTDSDDSNAALSTHSLISESSLSFPSRPPTNVSNLDSFLDSVTPIVAAQKSSEKNVTYYCLGDLWESFREPSAYGAGVPLLLFGRHPTTQYYVPFLSGIQLYIDPQNPHINLRCPSEENDNNLMRAKSVWRSSSSSSSSASSSSSHGRLVYEYMEQEQPHSRRPLADKIWNLASGFPGLINYRSCDLSPSSWICVTWYPIYRIPVGPTLKDLDASFLTFHSLSTKTQPQEEVDWVHLPVIGLASYKLKGSVISPHAPQECHQHNALFQAATNWLNNLQALAFLPDYLFFLNRYHSQ</sequence>
<dbReference type="AlphaFoldDB" id="A0AAU9N6B4"/>
<keyword evidence="2" id="KW-1185">Reference proteome</keyword>